<comment type="caution">
    <text evidence="2">The sequence shown here is derived from an EMBL/GenBank/DDBJ whole genome shotgun (WGS) entry which is preliminary data.</text>
</comment>
<evidence type="ECO:0000313" key="3">
    <source>
        <dbReference type="Proteomes" id="UP001153954"/>
    </source>
</evidence>
<protein>
    <submittedName>
        <fullName evidence="2">Uncharacterized protein</fullName>
    </submittedName>
</protein>
<gene>
    <name evidence="2" type="ORF">EEDITHA_LOCUS10883</name>
</gene>
<organism evidence="2 3">
    <name type="scientific">Euphydryas editha</name>
    <name type="common">Edith's checkerspot</name>
    <dbReference type="NCBI Taxonomy" id="104508"/>
    <lineage>
        <taxon>Eukaryota</taxon>
        <taxon>Metazoa</taxon>
        <taxon>Ecdysozoa</taxon>
        <taxon>Arthropoda</taxon>
        <taxon>Hexapoda</taxon>
        <taxon>Insecta</taxon>
        <taxon>Pterygota</taxon>
        <taxon>Neoptera</taxon>
        <taxon>Endopterygota</taxon>
        <taxon>Lepidoptera</taxon>
        <taxon>Glossata</taxon>
        <taxon>Ditrysia</taxon>
        <taxon>Papilionoidea</taxon>
        <taxon>Nymphalidae</taxon>
        <taxon>Nymphalinae</taxon>
        <taxon>Euphydryas</taxon>
    </lineage>
</organism>
<feature type="region of interest" description="Disordered" evidence="1">
    <location>
        <begin position="58"/>
        <end position="88"/>
    </location>
</feature>
<dbReference type="AlphaFoldDB" id="A0AAU9U7A9"/>
<accession>A0AAU9U7A9</accession>
<name>A0AAU9U7A9_EUPED</name>
<keyword evidence="3" id="KW-1185">Reference proteome</keyword>
<dbReference type="EMBL" id="CAKOGL010000015">
    <property type="protein sequence ID" value="CAH2095431.1"/>
    <property type="molecule type" value="Genomic_DNA"/>
</dbReference>
<reference evidence="2" key="1">
    <citation type="submission" date="2022-03" db="EMBL/GenBank/DDBJ databases">
        <authorList>
            <person name="Tunstrom K."/>
        </authorList>
    </citation>
    <scope>NUCLEOTIDE SEQUENCE</scope>
</reference>
<feature type="compositionally biased region" description="Acidic residues" evidence="1">
    <location>
        <begin position="63"/>
        <end position="88"/>
    </location>
</feature>
<dbReference type="Proteomes" id="UP001153954">
    <property type="component" value="Unassembled WGS sequence"/>
</dbReference>
<proteinExistence type="predicted"/>
<evidence type="ECO:0000256" key="1">
    <source>
        <dbReference type="SAM" id="MobiDB-lite"/>
    </source>
</evidence>
<evidence type="ECO:0000313" key="2">
    <source>
        <dbReference type="EMBL" id="CAH2095431.1"/>
    </source>
</evidence>
<sequence>MPVGFLSEEASEAKKTNIFENPLITSLRPTFTNKIPKASFKEPDDLLVLQRKEIEFVDVSTIPEDDSDEDNDDNDDDDEVSEVDDYDE</sequence>